<feature type="region of interest" description="Disordered" evidence="1">
    <location>
        <begin position="424"/>
        <end position="463"/>
    </location>
</feature>
<protein>
    <recommendedName>
        <fullName evidence="2">F-box domain-containing protein</fullName>
    </recommendedName>
</protein>
<dbReference type="InterPro" id="IPR039588">
    <property type="entry name" value="FBXO4"/>
</dbReference>
<feature type="compositionally biased region" description="Low complexity" evidence="1">
    <location>
        <begin position="426"/>
        <end position="442"/>
    </location>
</feature>
<dbReference type="EnsemblMetazoa" id="HelroT188363">
    <property type="protein sequence ID" value="HelroP188363"/>
    <property type="gene ID" value="HelroG188363"/>
</dbReference>
<dbReference type="InterPro" id="IPR001810">
    <property type="entry name" value="F-box_dom"/>
</dbReference>
<organism evidence="4 5">
    <name type="scientific">Helobdella robusta</name>
    <name type="common">Californian leech</name>
    <dbReference type="NCBI Taxonomy" id="6412"/>
    <lineage>
        <taxon>Eukaryota</taxon>
        <taxon>Metazoa</taxon>
        <taxon>Spiralia</taxon>
        <taxon>Lophotrochozoa</taxon>
        <taxon>Annelida</taxon>
        <taxon>Clitellata</taxon>
        <taxon>Hirudinea</taxon>
        <taxon>Rhynchobdellida</taxon>
        <taxon>Glossiphoniidae</taxon>
        <taxon>Helobdella</taxon>
    </lineage>
</organism>
<dbReference type="PANTHER" id="PTHR16008:SF6">
    <property type="entry name" value="SI:DKEY-12E7.1"/>
    <property type="match status" value="1"/>
</dbReference>
<feature type="compositionally biased region" description="Low complexity" evidence="1">
    <location>
        <begin position="502"/>
        <end position="512"/>
    </location>
</feature>
<dbReference type="CTD" id="20210870"/>
<dbReference type="SMART" id="SM00256">
    <property type="entry name" value="FBOX"/>
    <property type="match status" value="1"/>
</dbReference>
<dbReference type="SUPFAM" id="SSF81383">
    <property type="entry name" value="F-box domain"/>
    <property type="match status" value="1"/>
</dbReference>
<dbReference type="PANTHER" id="PTHR16008">
    <property type="entry name" value="F-BOX ONLY PROTEIN 4"/>
    <property type="match status" value="1"/>
</dbReference>
<keyword evidence="5" id="KW-1185">Reference proteome</keyword>
<dbReference type="SUPFAM" id="SSF52047">
    <property type="entry name" value="RNI-like"/>
    <property type="match status" value="1"/>
</dbReference>
<dbReference type="InterPro" id="IPR036047">
    <property type="entry name" value="F-box-like_dom_sf"/>
</dbReference>
<gene>
    <name evidence="4" type="primary">20210870</name>
    <name evidence="3" type="ORF">HELRODRAFT_188363</name>
</gene>
<evidence type="ECO:0000259" key="2">
    <source>
        <dbReference type="PROSITE" id="PS50181"/>
    </source>
</evidence>
<reference evidence="4" key="3">
    <citation type="submission" date="2015-06" db="UniProtKB">
        <authorList>
            <consortium name="EnsemblMetazoa"/>
        </authorList>
    </citation>
    <scope>IDENTIFICATION</scope>
</reference>
<reference evidence="3 5" key="2">
    <citation type="journal article" date="2013" name="Nature">
        <title>Insights into bilaterian evolution from three spiralian genomes.</title>
        <authorList>
            <person name="Simakov O."/>
            <person name="Marletaz F."/>
            <person name="Cho S.J."/>
            <person name="Edsinger-Gonzales E."/>
            <person name="Havlak P."/>
            <person name="Hellsten U."/>
            <person name="Kuo D.H."/>
            <person name="Larsson T."/>
            <person name="Lv J."/>
            <person name="Arendt D."/>
            <person name="Savage R."/>
            <person name="Osoegawa K."/>
            <person name="de Jong P."/>
            <person name="Grimwood J."/>
            <person name="Chapman J.A."/>
            <person name="Shapiro H."/>
            <person name="Aerts A."/>
            <person name="Otillar R.P."/>
            <person name="Terry A.Y."/>
            <person name="Boore J.L."/>
            <person name="Grigoriev I.V."/>
            <person name="Lindberg D.R."/>
            <person name="Seaver E.C."/>
            <person name="Weisblat D.A."/>
            <person name="Putnam N.H."/>
            <person name="Rokhsar D.S."/>
        </authorList>
    </citation>
    <scope>NUCLEOTIDE SEQUENCE</scope>
</reference>
<feature type="domain" description="F-box" evidence="2">
    <location>
        <begin position="87"/>
        <end position="133"/>
    </location>
</feature>
<reference evidence="5" key="1">
    <citation type="submission" date="2012-12" db="EMBL/GenBank/DDBJ databases">
        <authorList>
            <person name="Hellsten U."/>
            <person name="Grimwood J."/>
            <person name="Chapman J.A."/>
            <person name="Shapiro H."/>
            <person name="Aerts A."/>
            <person name="Otillar R.P."/>
            <person name="Terry A.Y."/>
            <person name="Boore J.L."/>
            <person name="Simakov O."/>
            <person name="Marletaz F."/>
            <person name="Cho S.-J."/>
            <person name="Edsinger-Gonzales E."/>
            <person name="Havlak P."/>
            <person name="Kuo D.-H."/>
            <person name="Larsson T."/>
            <person name="Lv J."/>
            <person name="Arendt D."/>
            <person name="Savage R."/>
            <person name="Osoegawa K."/>
            <person name="de Jong P."/>
            <person name="Lindberg D.R."/>
            <person name="Seaver E.C."/>
            <person name="Weisblat D.A."/>
            <person name="Putnam N.H."/>
            <person name="Grigoriev I.V."/>
            <person name="Rokhsar D.S."/>
        </authorList>
    </citation>
    <scope>NUCLEOTIDE SEQUENCE</scope>
</reference>
<dbReference type="EMBL" id="AMQM01000635">
    <property type="status" value="NOT_ANNOTATED_CDS"/>
    <property type="molecule type" value="Genomic_DNA"/>
</dbReference>
<feature type="region of interest" description="Disordered" evidence="1">
    <location>
        <begin position="479"/>
        <end position="512"/>
    </location>
</feature>
<dbReference type="KEGG" id="hro:HELRODRAFT_188363"/>
<dbReference type="HOGENOM" id="CLU_477589_0_0_1"/>
<evidence type="ECO:0000256" key="1">
    <source>
        <dbReference type="SAM" id="MobiDB-lite"/>
    </source>
</evidence>
<sequence length="571" mass="64766">MARIKKYWKMETTNVNEKSIVQIMHAIKNFIRNYKTHHSKLEKNESIFSEDSFVEMDSGGVQLFDDDALSLTESSKVCNCNKSVEKNSGFQSLPFECKFKVFSYLNPVDRASCERVCTDWREVITSRTLWSEVHFSSLFTTSLLENKSRAHSDAELMTHSDNESSEGSVLQKLNFERKKMELEFNYEVYKSRIVSFVNYLKVLKPCLKALSFSFDIGDSKDNWGNLIKGLIDFSEVKNLRKASLNWKETPAKPFILQDGSNTWSNSNYSDLIYKHRRRQRSFISFFDHFTSKVSNLEYLSMPFDWSVSSVSSLCKLGHSLKELVLEEYFVPQQCVQNLLNQLLSSLINLEKLTLSLVLGSGPGVIFYELSSQSLKYLDISRCQGLSLIKVNMPNLEELYMNNQFFHCQSHTGSEGNLFTEQRRVQPLTKSLSSAPSSSTSAAPPRPPLRSHSSSPTLPPLSSSLPDGMESPCLFSFPALQSSQTSSPTRRRHSDQPQLLPLSTSSSSSSSSTPCLYKVLLKGAPNLKKLNTYLMKYNEDDYEDGTSHCYNSSLNSVLQETCTCLLHSKPIC</sequence>
<dbReference type="Pfam" id="PF12937">
    <property type="entry name" value="F-box-like"/>
    <property type="match status" value="1"/>
</dbReference>
<evidence type="ECO:0000313" key="5">
    <source>
        <dbReference type="Proteomes" id="UP000015101"/>
    </source>
</evidence>
<dbReference type="eggNOG" id="ENOG502QWBG">
    <property type="taxonomic scope" value="Eukaryota"/>
</dbReference>
<dbReference type="RefSeq" id="XP_009015823.1">
    <property type="nucleotide sequence ID" value="XM_009017575.1"/>
</dbReference>
<dbReference type="Proteomes" id="UP000015101">
    <property type="component" value="Unassembled WGS sequence"/>
</dbReference>
<dbReference type="GO" id="GO:0000209">
    <property type="term" value="P:protein polyubiquitination"/>
    <property type="evidence" value="ECO:0000318"/>
    <property type="project" value="GO_Central"/>
</dbReference>
<name>T1FPX3_HELRO</name>
<dbReference type="OrthoDB" id="10024886at2759"/>
<dbReference type="InParanoid" id="T1FPX3"/>
<proteinExistence type="predicted"/>
<dbReference type="AlphaFoldDB" id="T1FPX3"/>
<evidence type="ECO:0000313" key="4">
    <source>
        <dbReference type="EnsemblMetazoa" id="HelroP188363"/>
    </source>
</evidence>
<dbReference type="Gene3D" id="1.20.1280.50">
    <property type="match status" value="1"/>
</dbReference>
<dbReference type="GO" id="GO:0031146">
    <property type="term" value="P:SCF-dependent proteasomal ubiquitin-dependent protein catabolic process"/>
    <property type="evidence" value="ECO:0000318"/>
    <property type="project" value="GO_Central"/>
</dbReference>
<dbReference type="PROSITE" id="PS50181">
    <property type="entry name" value="FBOX"/>
    <property type="match status" value="1"/>
</dbReference>
<dbReference type="GeneID" id="20210870"/>
<dbReference type="CDD" id="cd22138">
    <property type="entry name" value="F-box_unchar"/>
    <property type="match status" value="1"/>
</dbReference>
<evidence type="ECO:0000313" key="3">
    <source>
        <dbReference type="EMBL" id="ESO06455.1"/>
    </source>
</evidence>
<dbReference type="EMBL" id="KB096324">
    <property type="protein sequence ID" value="ESO06455.1"/>
    <property type="molecule type" value="Genomic_DNA"/>
</dbReference>
<feature type="compositionally biased region" description="Low complexity" evidence="1">
    <location>
        <begin position="449"/>
        <end position="463"/>
    </location>
</feature>
<accession>T1FPX3</accession>
<dbReference type="GO" id="GO:0019005">
    <property type="term" value="C:SCF ubiquitin ligase complex"/>
    <property type="evidence" value="ECO:0000318"/>
    <property type="project" value="GO_Central"/>
</dbReference>